<sequence>MKKALLTSTITFLTVFCLQAQNALLLRQPAINKDGSLVAFSFQGDIWTVPGSGGKATRLTIHDAYESNPVFSPDGKQIAFSGARFGNNDIFVMSAEGSMPKRLTYHSGADNISSWTQPDKILFSTNREFRQIERPNEVYAINPKGGTESRILDAVGFDPVLSPDGRFLAFVRGDINPVARQAYKGSSDRDLWIYDTKNKTYQQLPGFETNDVFPQWGANNTLYFLSSESGTYNIYRLKLDANGKATGTPEKLTNYKDESIRAFSVSADGNAIVFEKDMNLYTLKTDKGSAQKLNVVISADDRLDATEQKTLNTGANGYAVSPNGKLIAFSIRGEIFLKEADKEKARSINVSEHSYRDIEPTWLNDSTLLFTSDRANGNFDIYMMRSIDTTQRNVFKSMKHGLIQVTKTAGDETNLVVSPDNKKIAYVRGRGTFVVADISADGKLSNEKILNDSWDGPNGIAWSPDSKWLAYAVSDLYFNQEIFIQAADNSGKPVNVSMHPRTDGRPFWSADGSKLGFVSGRSTGRSNDVWFVWLKKEDWEKETQDWQERDTPAPEPATAAKGSEKKTPKPVKIDFDKIHERIVQVTSFPGDESDLVISKDGETFYYTTSTSTAKGRDLYSIKWDGKDLKEITKGGANPANVTMDRDGKYLYYTKMGALGRIDMKSNATETLPYTAKMKIDYNAERTQVFEEAWRAIRDGFYDPKFHGYDWVKLHDKYKERCINASTSNDFRDMFNLMLGELNSSHMGMTVTDRIETQKETTGLLGTEIVPVSGGVKITHIVPGTPADKEKSKLNEGDVITAVNGQTVSDNDNFYDLLNGLVNERVLLNVRGADGKSREVVIRLTASITNSLYEEWVENRKKLVDKYSNGRLGYIHIKSMDFPSFEVVEREFTAAGFGKEGLVIDVRYNGGGSTTDYLMTILNYKQHAYTIPRGASEDLEKDKLKFKSYYPIGERLVYAAWTKPSIALCNEGSYSNAEIFSHAYKTLGVGKLVGVPTNGSVISTGGKGLMDGSFVRLPGRGWFTKATDKNQELGAAVPDIIVENQPDWLAKGTDDQLKAAVDELLKEIRP</sequence>
<dbReference type="PROSITE" id="PS50106">
    <property type="entry name" value="PDZ"/>
    <property type="match status" value="1"/>
</dbReference>
<dbReference type="InterPro" id="IPR011042">
    <property type="entry name" value="6-blade_b-propeller_TolB-like"/>
</dbReference>
<dbReference type="InterPro" id="IPR029045">
    <property type="entry name" value="ClpP/crotonase-like_dom_sf"/>
</dbReference>
<dbReference type="OrthoDB" id="9815657at2"/>
<keyword evidence="4 7" id="KW-0645">Protease</keyword>
<evidence type="ECO:0000256" key="10">
    <source>
        <dbReference type="SAM" id="SignalP"/>
    </source>
</evidence>
<feature type="chain" id="PRO_5020601212" description="Tricorn protease homolog" evidence="10">
    <location>
        <begin position="21"/>
        <end position="1069"/>
    </location>
</feature>
<comment type="function">
    <text evidence="7">Degrades oligopeptides.</text>
</comment>
<feature type="active site" description="Nucleophile" evidence="8">
    <location>
        <position position="974"/>
    </location>
</feature>
<accession>A0A4Q5LTV7</accession>
<dbReference type="InterPro" id="IPR036034">
    <property type="entry name" value="PDZ_sf"/>
</dbReference>
<evidence type="ECO:0000256" key="4">
    <source>
        <dbReference type="ARBA" id="ARBA00022670"/>
    </source>
</evidence>
<feature type="domain" description="PDZ" evidence="11">
    <location>
        <begin position="753"/>
        <end position="844"/>
    </location>
</feature>
<dbReference type="Gene3D" id="2.30.42.10">
    <property type="match status" value="1"/>
</dbReference>
<keyword evidence="6 7" id="KW-0720">Serine protease</keyword>
<dbReference type="Gene3D" id="3.30.750.44">
    <property type="match status" value="1"/>
</dbReference>
<evidence type="ECO:0000256" key="9">
    <source>
        <dbReference type="SAM" id="MobiDB-lite"/>
    </source>
</evidence>
<dbReference type="PANTHER" id="PTHR43253">
    <property type="entry name" value="TRICORN PROTEASE HOMOLOG 2-RELATED"/>
    <property type="match status" value="1"/>
</dbReference>
<evidence type="ECO:0000313" key="13">
    <source>
        <dbReference type="Proteomes" id="UP000293162"/>
    </source>
</evidence>
<dbReference type="Gene3D" id="2.120.10.60">
    <property type="entry name" value="Tricorn protease N-terminal domain"/>
    <property type="match status" value="1"/>
</dbReference>
<comment type="similarity">
    <text evidence="2 7">Belongs to the peptidase S41B family.</text>
</comment>
<dbReference type="Proteomes" id="UP000293162">
    <property type="component" value="Unassembled WGS sequence"/>
</dbReference>
<dbReference type="Pfam" id="PF14684">
    <property type="entry name" value="Tricorn_C1"/>
    <property type="match status" value="1"/>
</dbReference>
<dbReference type="CDD" id="cd07562">
    <property type="entry name" value="Peptidase_S41_TRI"/>
    <property type="match status" value="1"/>
</dbReference>
<feature type="region of interest" description="Disordered" evidence="9">
    <location>
        <begin position="543"/>
        <end position="569"/>
    </location>
</feature>
<feature type="active site" description="Charge relay system" evidence="8">
    <location>
        <position position="745"/>
    </location>
</feature>
<evidence type="ECO:0000256" key="5">
    <source>
        <dbReference type="ARBA" id="ARBA00022801"/>
    </source>
</evidence>
<dbReference type="RefSeq" id="WP_130023849.1">
    <property type="nucleotide sequence ID" value="NZ_SEWF01000061.1"/>
</dbReference>
<dbReference type="GO" id="GO:0006508">
    <property type="term" value="P:proteolysis"/>
    <property type="evidence" value="ECO:0007669"/>
    <property type="project" value="UniProtKB-UniRule"/>
</dbReference>
<dbReference type="SMART" id="SM00228">
    <property type="entry name" value="PDZ"/>
    <property type="match status" value="1"/>
</dbReference>
<protein>
    <recommendedName>
        <fullName evidence="7">Tricorn protease homolog</fullName>
        <ecNumber evidence="7">3.4.21.-</ecNumber>
    </recommendedName>
</protein>
<feature type="active site" description="Charge relay system" evidence="8">
    <location>
        <position position="1031"/>
    </location>
</feature>
<dbReference type="SUPFAM" id="SSF52096">
    <property type="entry name" value="ClpP/crotonase"/>
    <property type="match status" value="1"/>
</dbReference>
<dbReference type="EC" id="3.4.21.-" evidence="7"/>
<dbReference type="Gene3D" id="3.90.226.10">
    <property type="entry name" value="2-enoyl-CoA Hydratase, Chain A, domain 1"/>
    <property type="match status" value="1"/>
</dbReference>
<dbReference type="Pfam" id="PF26549">
    <property type="entry name" value="Tricorn_N"/>
    <property type="match status" value="1"/>
</dbReference>
<dbReference type="GO" id="GO:0008236">
    <property type="term" value="F:serine-type peptidase activity"/>
    <property type="evidence" value="ECO:0007669"/>
    <property type="project" value="UniProtKB-UniRule"/>
</dbReference>
<feature type="compositionally biased region" description="Basic and acidic residues" evidence="9">
    <location>
        <begin position="543"/>
        <end position="552"/>
    </location>
</feature>
<dbReference type="PIRSF" id="PIRSF036421">
    <property type="entry name" value="Tricorn_protease"/>
    <property type="match status" value="1"/>
</dbReference>
<keyword evidence="3 7" id="KW-0963">Cytoplasm</keyword>
<dbReference type="GO" id="GO:0005737">
    <property type="term" value="C:cytoplasm"/>
    <property type="evidence" value="ECO:0007669"/>
    <property type="project" value="UniProtKB-SubCell"/>
</dbReference>
<organism evidence="12 13">
    <name type="scientific">Emticicia agri</name>
    <dbReference type="NCBI Taxonomy" id="2492393"/>
    <lineage>
        <taxon>Bacteria</taxon>
        <taxon>Pseudomonadati</taxon>
        <taxon>Bacteroidota</taxon>
        <taxon>Cytophagia</taxon>
        <taxon>Cytophagales</taxon>
        <taxon>Leadbetterellaceae</taxon>
        <taxon>Emticicia</taxon>
    </lineage>
</organism>
<dbReference type="SUPFAM" id="SSF82171">
    <property type="entry name" value="DPP6 N-terminal domain-like"/>
    <property type="match status" value="1"/>
</dbReference>
<dbReference type="Pfam" id="PF03572">
    <property type="entry name" value="Peptidase_S41"/>
    <property type="match status" value="1"/>
</dbReference>
<evidence type="ECO:0000256" key="2">
    <source>
        <dbReference type="ARBA" id="ARBA00008524"/>
    </source>
</evidence>
<dbReference type="SUPFAM" id="SSF69304">
    <property type="entry name" value="Tricorn protease N-terminal domain"/>
    <property type="match status" value="1"/>
</dbReference>
<keyword evidence="5 7" id="KW-0378">Hydrolase</keyword>
<dbReference type="InterPro" id="IPR028204">
    <property type="entry name" value="Tricorn_C1"/>
</dbReference>
<comment type="caution">
    <text evidence="12">The sequence shown here is derived from an EMBL/GenBank/DDBJ whole genome shotgun (WGS) entry which is preliminary data.</text>
</comment>
<dbReference type="SUPFAM" id="SSF50156">
    <property type="entry name" value="PDZ domain-like"/>
    <property type="match status" value="1"/>
</dbReference>
<evidence type="ECO:0000313" key="12">
    <source>
        <dbReference type="EMBL" id="RYU93004.1"/>
    </source>
</evidence>
<reference evidence="12 13" key="1">
    <citation type="submission" date="2019-02" db="EMBL/GenBank/DDBJ databases">
        <title>Bacterial novel species Emticicia sp. 17J42-9 isolated from soil.</title>
        <authorList>
            <person name="Jung H.-Y."/>
        </authorList>
    </citation>
    <scope>NUCLEOTIDE SEQUENCE [LARGE SCALE GENOMIC DNA]</scope>
    <source>
        <strain evidence="12 13">17J42-9</strain>
    </source>
</reference>
<evidence type="ECO:0000256" key="3">
    <source>
        <dbReference type="ARBA" id="ARBA00022490"/>
    </source>
</evidence>
<feature type="signal peptide" evidence="10">
    <location>
        <begin position="1"/>
        <end position="20"/>
    </location>
</feature>
<evidence type="ECO:0000256" key="7">
    <source>
        <dbReference type="PIRNR" id="PIRNR036421"/>
    </source>
</evidence>
<dbReference type="Pfam" id="PF14685">
    <property type="entry name" value="PDZ_Tricorn"/>
    <property type="match status" value="1"/>
</dbReference>
<dbReference type="EMBL" id="SEWF01000061">
    <property type="protein sequence ID" value="RYU93004.1"/>
    <property type="molecule type" value="Genomic_DNA"/>
</dbReference>
<dbReference type="SMART" id="SM00245">
    <property type="entry name" value="TSPc"/>
    <property type="match status" value="1"/>
</dbReference>
<dbReference type="InterPro" id="IPR005151">
    <property type="entry name" value="Tail-specific_protease"/>
</dbReference>
<gene>
    <name evidence="12" type="ORF">EWM59_24305</name>
</gene>
<proteinExistence type="inferred from homology"/>
<evidence type="ECO:0000256" key="6">
    <source>
        <dbReference type="ARBA" id="ARBA00022825"/>
    </source>
</evidence>
<dbReference type="InterPro" id="IPR001478">
    <property type="entry name" value="PDZ"/>
</dbReference>
<evidence type="ECO:0000256" key="8">
    <source>
        <dbReference type="PIRSR" id="PIRSR036421-1"/>
    </source>
</evidence>
<dbReference type="AlphaFoldDB" id="A0A4Q5LTV7"/>
<dbReference type="PANTHER" id="PTHR43253:SF1">
    <property type="entry name" value="TRICORN PROTEASE HOMOLOG 2-RELATED"/>
    <property type="match status" value="1"/>
</dbReference>
<dbReference type="Pfam" id="PF26550">
    <property type="entry name" value="Tricorn_2nd"/>
    <property type="match status" value="1"/>
</dbReference>
<dbReference type="InterPro" id="IPR012393">
    <property type="entry name" value="Tricorn_protease"/>
</dbReference>
<comment type="subcellular location">
    <subcellularLocation>
        <location evidence="1 7">Cytoplasm</location>
    </subcellularLocation>
</comment>
<name>A0A4Q5LTV7_9BACT</name>
<dbReference type="InterPro" id="IPR029414">
    <property type="entry name" value="Tricorn_PDZ"/>
</dbReference>
<evidence type="ECO:0000256" key="1">
    <source>
        <dbReference type="ARBA" id="ARBA00004496"/>
    </source>
</evidence>
<evidence type="ECO:0000259" key="11">
    <source>
        <dbReference type="PROSITE" id="PS50106"/>
    </source>
</evidence>
<dbReference type="Gene3D" id="2.120.10.30">
    <property type="entry name" value="TolB, C-terminal domain"/>
    <property type="match status" value="3"/>
</dbReference>
<keyword evidence="13" id="KW-1185">Reference proteome</keyword>
<keyword evidence="10" id="KW-0732">Signal</keyword>